<dbReference type="InterPro" id="IPR050097">
    <property type="entry name" value="Ferredoxin-NADP_redctase_2"/>
</dbReference>
<dbReference type="RefSeq" id="WP_115169613.1">
    <property type="nucleotide sequence ID" value="NZ_UGYW01000002.1"/>
</dbReference>
<keyword evidence="2 3" id="KW-0560">Oxidoreductase</keyword>
<proteinExistence type="predicted"/>
<dbReference type="GO" id="GO:0004324">
    <property type="term" value="F:ferredoxin-NADP+ reductase activity"/>
    <property type="evidence" value="ECO:0007669"/>
    <property type="project" value="UniProtKB-EC"/>
</dbReference>
<dbReference type="Gene3D" id="3.50.50.60">
    <property type="entry name" value="FAD/NAD(P)-binding domain"/>
    <property type="match status" value="1"/>
</dbReference>
<dbReference type="PRINTS" id="PR00469">
    <property type="entry name" value="PNDRDTASEII"/>
</dbReference>
<dbReference type="Proteomes" id="UP000254893">
    <property type="component" value="Unassembled WGS sequence"/>
</dbReference>
<evidence type="ECO:0000256" key="2">
    <source>
        <dbReference type="ARBA" id="ARBA00023002"/>
    </source>
</evidence>
<dbReference type="EC" id="1.18.1.2" evidence="3"/>
<evidence type="ECO:0000313" key="3">
    <source>
        <dbReference type="EMBL" id="SUJ04576.1"/>
    </source>
</evidence>
<keyword evidence="1" id="KW-0285">Flavoprotein</keyword>
<gene>
    <name evidence="3" type="ORF">NCTC11388_01416</name>
</gene>
<protein>
    <submittedName>
        <fullName evidence="3">Ferredoxin--NADP reductase</fullName>
        <ecNumber evidence="3">1.18.1.2</ecNumber>
    </submittedName>
</protein>
<dbReference type="AlphaFoldDB" id="A0A380BQ94"/>
<dbReference type="SUPFAM" id="SSF51905">
    <property type="entry name" value="FAD/NAD(P)-binding domain"/>
    <property type="match status" value="1"/>
</dbReference>
<dbReference type="NCBIfam" id="TIGR04018">
    <property type="entry name" value="Bthiol_YpdA"/>
    <property type="match status" value="1"/>
</dbReference>
<sequence length="322" mass="36185">MVDLDILIIGAGPIGLACGIEAKAANLSYIIIEKGCLVNSLYNYPVNMTFFSSAERLEIGETPFVTTNPKPKRAEALEYYRRICQKFELNTHLFEEVVTVDPAESKTYIVSTNKTTYRAKHIIVATGFYDIPMLLNVPGEDLPKVRHYYNDPHYYAGQHVIVVGASNSSIDAALETYRKGAKVTLVIRGHEVSPRVKYWVRPDIENRIAFKEIDVLYNSHIHSISEEAAEVSTPQGLITLKNDFVLALTGYRPNFDFLKKIGINIPEESPMIPEHNQETMETNMKGIYLAGVVCGGLNTHLWFIENSRVHATQIINHITSGR</sequence>
<accession>A0A380BQ94</accession>
<dbReference type="InterPro" id="IPR036188">
    <property type="entry name" value="FAD/NAD-bd_sf"/>
</dbReference>
<dbReference type="InterPro" id="IPR023856">
    <property type="entry name" value="Bdr"/>
</dbReference>
<dbReference type="PANTHER" id="PTHR48105">
    <property type="entry name" value="THIOREDOXIN REDUCTASE 1-RELATED-RELATED"/>
    <property type="match status" value="1"/>
</dbReference>
<reference evidence="3 4" key="1">
    <citation type="submission" date="2018-06" db="EMBL/GenBank/DDBJ databases">
        <authorList>
            <consortium name="Pathogen Informatics"/>
            <person name="Doyle S."/>
        </authorList>
    </citation>
    <scope>NUCLEOTIDE SEQUENCE [LARGE SCALE GENOMIC DNA]</scope>
    <source>
        <strain evidence="3 4">NCTC11388</strain>
    </source>
</reference>
<dbReference type="PRINTS" id="PR00368">
    <property type="entry name" value="FADPNR"/>
</dbReference>
<evidence type="ECO:0000313" key="4">
    <source>
        <dbReference type="Proteomes" id="UP000254893"/>
    </source>
</evidence>
<evidence type="ECO:0000256" key="1">
    <source>
        <dbReference type="ARBA" id="ARBA00022630"/>
    </source>
</evidence>
<dbReference type="Pfam" id="PF13738">
    <property type="entry name" value="Pyr_redox_3"/>
    <property type="match status" value="1"/>
</dbReference>
<name>A0A380BQ94_SPHSI</name>
<dbReference type="EMBL" id="UGYW01000002">
    <property type="protein sequence ID" value="SUJ04576.1"/>
    <property type="molecule type" value="Genomic_DNA"/>
</dbReference>
<organism evidence="3 4">
    <name type="scientific">Sphingobacterium spiritivorum</name>
    <name type="common">Flavobacterium spiritivorum</name>
    <dbReference type="NCBI Taxonomy" id="258"/>
    <lineage>
        <taxon>Bacteria</taxon>
        <taxon>Pseudomonadati</taxon>
        <taxon>Bacteroidota</taxon>
        <taxon>Sphingobacteriia</taxon>
        <taxon>Sphingobacteriales</taxon>
        <taxon>Sphingobacteriaceae</taxon>
        <taxon>Sphingobacterium</taxon>
    </lineage>
</organism>